<feature type="binding site" evidence="5">
    <location>
        <position position="103"/>
    </location>
    <ligand>
        <name>Mg(2+)</name>
        <dbReference type="ChEBI" id="CHEBI:18420"/>
        <label>1</label>
    </ligand>
</feature>
<comment type="cofactor">
    <cofactor evidence="1 5">
        <name>Mg(2+)</name>
        <dbReference type="ChEBI" id="CHEBI:18420"/>
    </cofactor>
</comment>
<organism evidence="6 7">
    <name type="scientific">Candidatus Glomeribacter gigasporarum BEG34</name>
    <dbReference type="NCBI Taxonomy" id="1070319"/>
    <lineage>
        <taxon>Bacteria</taxon>
        <taxon>Pseudomonadati</taxon>
        <taxon>Pseudomonadota</taxon>
        <taxon>Betaproteobacteria</taxon>
        <taxon>Burkholderiales</taxon>
        <taxon>Burkholderiaceae</taxon>
        <taxon>Candidatus Glomeribacter</taxon>
    </lineage>
</organism>
<dbReference type="GO" id="GO:0000287">
    <property type="term" value="F:magnesium ion binding"/>
    <property type="evidence" value="ECO:0007669"/>
    <property type="project" value="UniProtKB-UniRule"/>
</dbReference>
<comment type="similarity">
    <text evidence="5">Belongs to the PPase family.</text>
</comment>
<dbReference type="OrthoDB" id="5187599at2"/>
<sequence length="174" mass="19239">MNFSRIPAGKNVPHDFNIIIEIPAQSEPVKYEADKESGLLFVDRFIGTGMRYPANYGFIPHTRAGDGDPVDVLVITPFPILAGAVIRARALGLLQMNDESGVDAKLIAAPLDHICPATAYLKTIDDVPAHLKEQIQFFFTHYKALEKGKWVNVGGWQGVEAAHREILDGIENFR</sequence>
<dbReference type="HAMAP" id="MF_00209">
    <property type="entry name" value="Inorganic_PPase"/>
    <property type="match status" value="1"/>
</dbReference>
<protein>
    <recommendedName>
        <fullName evidence="5">Inorganic pyrophosphatase</fullName>
        <ecNumber evidence="5">3.6.1.1</ecNumber>
    </recommendedName>
    <alternativeName>
        <fullName evidence="5">Pyrophosphate phospho-hydrolase</fullName>
        <shortName evidence="5">PPase</shortName>
    </alternativeName>
</protein>
<dbReference type="SUPFAM" id="SSF50324">
    <property type="entry name" value="Inorganic pyrophosphatase"/>
    <property type="match status" value="1"/>
</dbReference>
<evidence type="ECO:0000256" key="2">
    <source>
        <dbReference type="ARBA" id="ARBA00022723"/>
    </source>
</evidence>
<dbReference type="Proteomes" id="UP000054051">
    <property type="component" value="Unassembled WGS sequence"/>
</dbReference>
<dbReference type="RefSeq" id="WP_006683119.1">
    <property type="nucleotide sequence ID" value="NZ_CAFB01000057.1"/>
</dbReference>
<dbReference type="CDD" id="cd00412">
    <property type="entry name" value="pyrophosphatase"/>
    <property type="match status" value="1"/>
</dbReference>
<accession>G2JB84</accession>
<feature type="binding site" evidence="5">
    <location>
        <position position="56"/>
    </location>
    <ligand>
        <name>substrate</name>
    </ligand>
</feature>
<dbReference type="Gene3D" id="3.90.80.10">
    <property type="entry name" value="Inorganic pyrophosphatase"/>
    <property type="match status" value="1"/>
</dbReference>
<dbReference type="PANTHER" id="PTHR10286">
    <property type="entry name" value="INORGANIC PYROPHOSPHATASE"/>
    <property type="match status" value="1"/>
</dbReference>
<keyword evidence="4 5" id="KW-0460">Magnesium</keyword>
<feature type="binding site" evidence="5">
    <location>
        <position position="71"/>
    </location>
    <ligand>
        <name>Mg(2+)</name>
        <dbReference type="ChEBI" id="CHEBI:18420"/>
        <label>1</label>
    </ligand>
</feature>
<feature type="binding site" evidence="5">
    <location>
        <position position="66"/>
    </location>
    <ligand>
        <name>Mg(2+)</name>
        <dbReference type="ChEBI" id="CHEBI:18420"/>
        <label>1</label>
    </ligand>
</feature>
<dbReference type="EC" id="3.6.1.1" evidence="5"/>
<dbReference type="GO" id="GO:0005737">
    <property type="term" value="C:cytoplasm"/>
    <property type="evidence" value="ECO:0007669"/>
    <property type="project" value="UniProtKB-SubCell"/>
</dbReference>
<comment type="caution">
    <text evidence="6">The sequence shown here is derived from an EMBL/GenBank/DDBJ whole genome shotgun (WGS) entry which is preliminary data.</text>
</comment>
<comment type="subunit">
    <text evidence="5">Homohexamer.</text>
</comment>
<feature type="binding site" evidence="5">
    <location>
        <position position="142"/>
    </location>
    <ligand>
        <name>substrate</name>
    </ligand>
</feature>
<dbReference type="STRING" id="1070319.CAGGBEG34_390009"/>
<feature type="binding site" evidence="5">
    <location>
        <position position="30"/>
    </location>
    <ligand>
        <name>substrate</name>
    </ligand>
</feature>
<comment type="catalytic activity">
    <reaction evidence="5">
        <text>diphosphate + H2O = 2 phosphate + H(+)</text>
        <dbReference type="Rhea" id="RHEA:24576"/>
        <dbReference type="ChEBI" id="CHEBI:15377"/>
        <dbReference type="ChEBI" id="CHEBI:15378"/>
        <dbReference type="ChEBI" id="CHEBI:33019"/>
        <dbReference type="ChEBI" id="CHEBI:43474"/>
        <dbReference type="EC" id="3.6.1.1"/>
    </reaction>
</comment>
<evidence type="ECO:0000256" key="4">
    <source>
        <dbReference type="ARBA" id="ARBA00022842"/>
    </source>
</evidence>
<dbReference type="eggNOG" id="COG0221">
    <property type="taxonomic scope" value="Bacteria"/>
</dbReference>
<comment type="function">
    <text evidence="5">Catalyzes the hydrolysis of inorganic pyrophosphate (PPi) forming two phosphate ions.</text>
</comment>
<dbReference type="AlphaFoldDB" id="G2JB84"/>
<keyword evidence="2 5" id="KW-0479">Metal-binding</keyword>
<feature type="binding site" evidence="5">
    <location>
        <position position="44"/>
    </location>
    <ligand>
        <name>substrate</name>
    </ligand>
</feature>
<comment type="subcellular location">
    <subcellularLocation>
        <location evidence="5">Cytoplasm</location>
    </subcellularLocation>
</comment>
<reference evidence="6 7" key="1">
    <citation type="submission" date="2011-08" db="EMBL/GenBank/DDBJ databases">
        <title>The genome of the obligate endobacterium of an arbuscular mycorrhizal fungus reveals an interphylum network of nutritional interactions.</title>
        <authorList>
            <person name="Ghignone S."/>
            <person name="Salvioli A."/>
            <person name="Anca I."/>
            <person name="Lumini E."/>
            <person name="Ortu G."/>
            <person name="Petiti L."/>
            <person name="Cruveiller S."/>
            <person name="Bianciotto V."/>
            <person name="Piffanelli P."/>
            <person name="Lanfranco L."/>
            <person name="Bonfante P."/>
        </authorList>
    </citation>
    <scope>NUCLEOTIDE SEQUENCE [LARGE SCALE GENOMIC DNA]</scope>
    <source>
        <strain evidence="6 7">BEG34</strain>
    </source>
</reference>
<keyword evidence="7" id="KW-1185">Reference proteome</keyword>
<dbReference type="NCBIfam" id="NF002317">
    <property type="entry name" value="PRK01250.1"/>
    <property type="match status" value="1"/>
</dbReference>
<evidence type="ECO:0000313" key="7">
    <source>
        <dbReference type="Proteomes" id="UP000054051"/>
    </source>
</evidence>
<dbReference type="GO" id="GO:0004427">
    <property type="term" value="F:inorganic diphosphate phosphatase activity"/>
    <property type="evidence" value="ECO:0007669"/>
    <property type="project" value="UniProtKB-UniRule"/>
</dbReference>
<dbReference type="PROSITE" id="PS00387">
    <property type="entry name" value="PPASE"/>
    <property type="match status" value="1"/>
</dbReference>
<gene>
    <name evidence="5 6" type="primary">ppa</name>
    <name evidence="6" type="ORF">CAGGBEG34_390009</name>
</gene>
<dbReference type="EMBL" id="CAFB01000057">
    <property type="protein sequence ID" value="CCD30037.1"/>
    <property type="molecule type" value="Genomic_DNA"/>
</dbReference>
<evidence type="ECO:0000256" key="1">
    <source>
        <dbReference type="ARBA" id="ARBA00001946"/>
    </source>
</evidence>
<evidence type="ECO:0000256" key="5">
    <source>
        <dbReference type="HAMAP-Rule" id="MF_00209"/>
    </source>
</evidence>
<dbReference type="GO" id="GO:0006796">
    <property type="term" value="P:phosphate-containing compound metabolic process"/>
    <property type="evidence" value="ECO:0007669"/>
    <property type="project" value="InterPro"/>
</dbReference>
<keyword evidence="3 5" id="KW-0378">Hydrolase</keyword>
<evidence type="ECO:0000313" key="6">
    <source>
        <dbReference type="EMBL" id="CCD30037.1"/>
    </source>
</evidence>
<dbReference type="InterPro" id="IPR036649">
    <property type="entry name" value="Pyrophosphatase_sf"/>
</dbReference>
<feature type="binding site" evidence="5">
    <location>
        <position position="71"/>
    </location>
    <ligand>
        <name>Mg(2+)</name>
        <dbReference type="ChEBI" id="CHEBI:18420"/>
        <label>2</label>
    </ligand>
</feature>
<evidence type="ECO:0000256" key="3">
    <source>
        <dbReference type="ARBA" id="ARBA00022801"/>
    </source>
</evidence>
<keyword evidence="5" id="KW-0963">Cytoplasm</keyword>
<dbReference type="Pfam" id="PF00719">
    <property type="entry name" value="Pyrophosphatase"/>
    <property type="match status" value="1"/>
</dbReference>
<dbReference type="InterPro" id="IPR008162">
    <property type="entry name" value="Pyrophosphatase"/>
</dbReference>
<proteinExistence type="inferred from homology"/>
<name>G2JB84_9BURK</name>